<name>A0A371IVP9_9FIRM</name>
<comment type="caution">
    <text evidence="1">The sequence shown here is derived from an EMBL/GenBank/DDBJ whole genome shotgun (WGS) entry which is preliminary data.</text>
</comment>
<proteinExistence type="predicted"/>
<dbReference type="OrthoDB" id="1757075at2"/>
<evidence type="ECO:0000313" key="1">
    <source>
        <dbReference type="EMBL" id="RDY24563.1"/>
    </source>
</evidence>
<dbReference type="EMBL" id="NOJZ02000002">
    <property type="protein sequence ID" value="RDY24563.1"/>
    <property type="molecule type" value="Genomic_DNA"/>
</dbReference>
<dbReference type="Proteomes" id="UP000243494">
    <property type="component" value="Unassembled WGS sequence"/>
</dbReference>
<dbReference type="AlphaFoldDB" id="A0A371IVP9"/>
<reference evidence="1 2" key="1">
    <citation type="journal article" date="2017" name="Genome Announc.">
        <title>Draft Genome Sequence of Romboutsia maritimum sp. nov. Strain CCRI-22766(T), Isolated from Coastal Estuarine Mud.</title>
        <authorList>
            <person name="Maheux A.F."/>
            <person name="Boudreau D.K."/>
            <person name="Berube E."/>
            <person name="Boissinot M."/>
            <person name="Raymond F."/>
            <person name="Brodeur S."/>
            <person name="Corbeil J."/>
            <person name="Brightwell G."/>
            <person name="Broda D."/>
            <person name="Omar R.F."/>
            <person name="Bergeron M.G."/>
        </authorList>
    </citation>
    <scope>NUCLEOTIDE SEQUENCE [LARGE SCALE GENOMIC DNA]</scope>
    <source>
        <strain evidence="1 2">CCRI-22766</strain>
    </source>
</reference>
<accession>A0A371IVP9</accession>
<gene>
    <name evidence="1" type="ORF">CHF27_002670</name>
</gene>
<keyword evidence="2" id="KW-1185">Reference proteome</keyword>
<protein>
    <recommendedName>
        <fullName evidence="3">Nuclease-associated modular DNA-binding 1 domain-containing protein</fullName>
    </recommendedName>
</protein>
<evidence type="ECO:0000313" key="2">
    <source>
        <dbReference type="Proteomes" id="UP000243494"/>
    </source>
</evidence>
<sequence length="288" mass="34277">MLKKLFKRIKRNPSLEKTKAQEEIALTDTLDLGEENDVIEEYNIENEEEVIKKEVIEVVEKEELDKEEIIISDELELDQVIDDKEYINHVKIIREKSIKAIDVYTEEEQLFKTHKECSKKLKVPLGYIKENLKYRYTDYFGEAINFLSKELNLNDIEKNEFSYLDGNKTPSELFNMLNNKIFTANISEDKRDEILSNNKIEPIKMHYKFECIDEEYDVYFEKYKSIIRRGGKKKIELVNKKGEVIDVFKSLDDCAQYLHKEKNEVVEMLKLGEVKYGRNEIRYSLRNI</sequence>
<organism evidence="1 2">
    <name type="scientific">Romboutsia maritimum</name>
    <dbReference type="NCBI Taxonomy" id="2020948"/>
    <lineage>
        <taxon>Bacteria</taxon>
        <taxon>Bacillati</taxon>
        <taxon>Bacillota</taxon>
        <taxon>Clostridia</taxon>
        <taxon>Peptostreptococcales</taxon>
        <taxon>Peptostreptococcaceae</taxon>
        <taxon>Romboutsia</taxon>
    </lineage>
</organism>
<dbReference type="RefSeq" id="WP_095405949.1">
    <property type="nucleotide sequence ID" value="NZ_NOJZ02000002.1"/>
</dbReference>
<evidence type="ECO:0008006" key="3">
    <source>
        <dbReference type="Google" id="ProtNLM"/>
    </source>
</evidence>